<dbReference type="RefSeq" id="WP_138538440.1">
    <property type="nucleotide sequence ID" value="NZ_CP045430.1"/>
</dbReference>
<proteinExistence type="predicted"/>
<dbReference type="Proteomes" id="UP000305729">
    <property type="component" value="Chromosome 2"/>
</dbReference>
<sequence>MHRQIENELWQLYQNVWFRPCAALPAAPNGAIVSLWNPWGIKRTLAENRRFQRLLYPALKRKGYKMHPLWGTSASLDYREFSLLIVCSERAATRLAALCYQKAYYFVQQDQVWLHNTHHSQQRVQLNASFQARITYRALPAHNAAIQDLNHLPLHV</sequence>
<evidence type="ECO:0000313" key="1">
    <source>
        <dbReference type="EMBL" id="QPB85767.1"/>
    </source>
</evidence>
<name>A0A5S3UVW1_9GAMM</name>
<dbReference type="EMBL" id="CP045430">
    <property type="protein sequence ID" value="QPB85767.1"/>
    <property type="molecule type" value="Genomic_DNA"/>
</dbReference>
<protein>
    <submittedName>
        <fullName evidence="1">DUF3293 domain-containing protein</fullName>
    </submittedName>
</protein>
<gene>
    <name evidence="1" type="ORF">CWC22_022445</name>
</gene>
<organism evidence="1 2">
    <name type="scientific">Pseudoalteromonas rubra</name>
    <dbReference type="NCBI Taxonomy" id="43658"/>
    <lineage>
        <taxon>Bacteria</taxon>
        <taxon>Pseudomonadati</taxon>
        <taxon>Pseudomonadota</taxon>
        <taxon>Gammaproteobacteria</taxon>
        <taxon>Alteromonadales</taxon>
        <taxon>Pseudoalteromonadaceae</taxon>
        <taxon>Pseudoalteromonas</taxon>
    </lineage>
</organism>
<reference evidence="1 2" key="1">
    <citation type="submission" date="2019-10" db="EMBL/GenBank/DDBJ databases">
        <title>Pseudoalteromonas rubra S4059.</title>
        <authorList>
            <person name="Paulsen S."/>
            <person name="Wang X."/>
        </authorList>
    </citation>
    <scope>NUCLEOTIDE SEQUENCE [LARGE SCALE GENOMIC DNA]</scope>
    <source>
        <strain evidence="1 2">S4059</strain>
    </source>
</reference>
<dbReference type="InterPro" id="IPR021710">
    <property type="entry name" value="DUF3293"/>
</dbReference>
<accession>A0A5S3UVW1</accession>
<dbReference type="Pfam" id="PF11697">
    <property type="entry name" value="DUF3293"/>
    <property type="match status" value="1"/>
</dbReference>
<dbReference type="AlphaFoldDB" id="A0A5S3UVW1"/>
<evidence type="ECO:0000313" key="2">
    <source>
        <dbReference type="Proteomes" id="UP000305729"/>
    </source>
</evidence>